<evidence type="ECO:0000259" key="3">
    <source>
        <dbReference type="Pfam" id="PF13767"/>
    </source>
</evidence>
<feature type="domain" description="DUF4168" evidence="3">
    <location>
        <begin position="39"/>
        <end position="153"/>
    </location>
</feature>
<evidence type="ECO:0000256" key="1">
    <source>
        <dbReference type="SAM" id="MobiDB-lite"/>
    </source>
</evidence>
<dbReference type="Proteomes" id="UP000646053">
    <property type="component" value="Unassembled WGS sequence"/>
</dbReference>
<feature type="chain" id="PRO_5035186598" evidence="2">
    <location>
        <begin position="25"/>
        <end position="160"/>
    </location>
</feature>
<evidence type="ECO:0000313" key="4">
    <source>
        <dbReference type="EMBL" id="NDJ17505.1"/>
    </source>
</evidence>
<proteinExistence type="predicted"/>
<evidence type="ECO:0000313" key="5">
    <source>
        <dbReference type="Proteomes" id="UP000646053"/>
    </source>
</evidence>
<organism evidence="4 5">
    <name type="scientific">Myxacorys almedinensis A</name>
    <dbReference type="NCBI Taxonomy" id="2690445"/>
    <lineage>
        <taxon>Bacteria</taxon>
        <taxon>Bacillati</taxon>
        <taxon>Cyanobacteriota</taxon>
        <taxon>Cyanophyceae</taxon>
        <taxon>Leptolyngbyales</taxon>
        <taxon>Leptolyngbyaceae</taxon>
        <taxon>Myxacorys</taxon>
        <taxon>Myxacorys almedinensis</taxon>
    </lineage>
</organism>
<accession>A0A8J7Z8Q7</accession>
<dbReference type="RefSeq" id="WP_162423028.1">
    <property type="nucleotide sequence ID" value="NZ_WVIE01000009.1"/>
</dbReference>
<gene>
    <name evidence="4" type="ORF">GS601_09425</name>
</gene>
<protein>
    <submittedName>
        <fullName evidence="4">DUF4168 domain-containing protein</fullName>
    </submittedName>
</protein>
<reference evidence="4" key="1">
    <citation type="submission" date="2019-12" db="EMBL/GenBank/DDBJ databases">
        <title>High-Quality draft genome sequences of three cyanobacteria isolated from the limestone walls of the Old Cathedral of Coimbra.</title>
        <authorList>
            <person name="Tiago I."/>
            <person name="Soares F."/>
            <person name="Portugal A."/>
        </authorList>
    </citation>
    <scope>NUCLEOTIDE SEQUENCE</scope>
    <source>
        <strain evidence="4">A</strain>
    </source>
</reference>
<feature type="signal peptide" evidence="2">
    <location>
        <begin position="1"/>
        <end position="24"/>
    </location>
</feature>
<keyword evidence="2" id="KW-0732">Signal</keyword>
<evidence type="ECO:0000256" key="2">
    <source>
        <dbReference type="SAM" id="SignalP"/>
    </source>
</evidence>
<sequence>MLKHILIGGCVIALGFGGALPTQAQTAPTPQAAPAPSVSAADMQKFASAVKQILSISRASEMAAGQAIQGEGLSAQRFDEIYKSQNEPKQKPKTEIQPKERQSYDRAIAKLVQIQQDNETKAAKAVQEQGLNPQQFNQIFQAVRSNPQLRQQVQDMIRAK</sequence>
<feature type="region of interest" description="Disordered" evidence="1">
    <location>
        <begin position="79"/>
        <end position="102"/>
    </location>
</feature>
<name>A0A8J7Z8Q7_9CYAN</name>
<dbReference type="AlphaFoldDB" id="A0A8J7Z8Q7"/>
<dbReference type="EMBL" id="WVIE01000009">
    <property type="protein sequence ID" value="NDJ17505.1"/>
    <property type="molecule type" value="Genomic_DNA"/>
</dbReference>
<comment type="caution">
    <text evidence="4">The sequence shown here is derived from an EMBL/GenBank/DDBJ whole genome shotgun (WGS) entry which is preliminary data.</text>
</comment>
<keyword evidence="5" id="KW-1185">Reference proteome</keyword>
<dbReference type="InterPro" id="IPR025433">
    <property type="entry name" value="DUF4168"/>
</dbReference>
<dbReference type="Pfam" id="PF13767">
    <property type="entry name" value="DUF4168"/>
    <property type="match status" value="1"/>
</dbReference>